<dbReference type="PANTHER" id="PTHR15909:SF0">
    <property type="entry name" value="LARGE RIBOSOMAL SUBUNIT PROTEIN BL35M"/>
    <property type="match status" value="1"/>
</dbReference>
<dbReference type="GO" id="GO:0005840">
    <property type="term" value="C:ribosome"/>
    <property type="evidence" value="ECO:0007669"/>
    <property type="project" value="UniProtKB-KW"/>
</dbReference>
<dbReference type="GO" id="GO:1990904">
    <property type="term" value="C:ribonucleoprotein complex"/>
    <property type="evidence" value="ECO:0007669"/>
    <property type="project" value="UniProtKB-KW"/>
</dbReference>
<keyword evidence="2" id="KW-0689">Ribosomal protein</keyword>
<dbReference type="GeneID" id="103508231"/>
<dbReference type="PaxDb" id="121845-A0A3Q0IWC9"/>
<dbReference type="InterPro" id="IPR037229">
    <property type="entry name" value="Ribosomal_bL35_sf"/>
</dbReference>
<keyword evidence="2" id="KW-0687">Ribonucleoprotein</keyword>
<dbReference type="SUPFAM" id="SSF143034">
    <property type="entry name" value="L35p-like"/>
    <property type="match status" value="1"/>
</dbReference>
<reference evidence="2" key="1">
    <citation type="submission" date="2025-08" db="UniProtKB">
        <authorList>
            <consortium name="RefSeq"/>
        </authorList>
    </citation>
    <scope>IDENTIFICATION</scope>
</reference>
<protein>
    <submittedName>
        <fullName evidence="2">39S ribosomal protein L35, mitochondrial</fullName>
    </submittedName>
</protein>
<dbReference type="InterPro" id="IPR019338">
    <property type="entry name" value="Ribosomal_bL35m"/>
</dbReference>
<sequence>MWIHTKCGRHKKMFKKTVKQKRRLRYHVMCNAKQCTLLDKMVNNTFKLKRYYVDDPYEPYHLREEFPYTRTKPRPLPETANFVDISP</sequence>
<evidence type="ECO:0000313" key="2">
    <source>
        <dbReference type="RefSeq" id="XP_026678680.1"/>
    </source>
</evidence>
<keyword evidence="1" id="KW-1185">Reference proteome</keyword>
<dbReference type="GO" id="GO:0005739">
    <property type="term" value="C:mitochondrion"/>
    <property type="evidence" value="ECO:0007669"/>
    <property type="project" value="UniProtKB-SubCell"/>
</dbReference>
<name>A0A3Q0IWC9_DIACI</name>
<dbReference type="AlphaFoldDB" id="A0A3Q0IWC9"/>
<accession>A0A3Q0IWC9</accession>
<dbReference type="PANTHER" id="PTHR15909">
    <property type="entry name" value="39S RIBOSOMAL PROTEIN L35, MITOCHONDRIAL"/>
    <property type="match status" value="1"/>
</dbReference>
<organism evidence="1 2">
    <name type="scientific">Diaphorina citri</name>
    <name type="common">Asian citrus psyllid</name>
    <dbReference type="NCBI Taxonomy" id="121845"/>
    <lineage>
        <taxon>Eukaryota</taxon>
        <taxon>Metazoa</taxon>
        <taxon>Ecdysozoa</taxon>
        <taxon>Arthropoda</taxon>
        <taxon>Hexapoda</taxon>
        <taxon>Insecta</taxon>
        <taxon>Pterygota</taxon>
        <taxon>Neoptera</taxon>
        <taxon>Paraneoptera</taxon>
        <taxon>Hemiptera</taxon>
        <taxon>Sternorrhyncha</taxon>
        <taxon>Psylloidea</taxon>
        <taxon>Psyllidae</taxon>
        <taxon>Diaphorininae</taxon>
        <taxon>Diaphorina</taxon>
    </lineage>
</organism>
<evidence type="ECO:0000313" key="1">
    <source>
        <dbReference type="Proteomes" id="UP000079169"/>
    </source>
</evidence>
<dbReference type="CTD" id="51318"/>
<gene>
    <name evidence="2" type="primary">LOC103508231</name>
</gene>
<dbReference type="Proteomes" id="UP000079169">
    <property type="component" value="Unplaced"/>
</dbReference>
<proteinExistence type="predicted"/>
<dbReference type="KEGG" id="dci:103508231"/>
<dbReference type="RefSeq" id="XP_026678680.1">
    <property type="nucleotide sequence ID" value="XM_026822879.1"/>
</dbReference>
<dbReference type="STRING" id="121845.A0A3Q0IWC9"/>